<dbReference type="Pfam" id="PF13524">
    <property type="entry name" value="Glyco_trans_1_2"/>
    <property type="match status" value="1"/>
</dbReference>
<dbReference type="RefSeq" id="WP_380967666.1">
    <property type="nucleotide sequence ID" value="NZ_JBHTCO010000020.1"/>
</dbReference>
<dbReference type="InterPro" id="IPR055259">
    <property type="entry name" value="YkvP/CgeB_Glyco_trans-like"/>
</dbReference>
<dbReference type="GO" id="GO:0016757">
    <property type="term" value="F:glycosyltransferase activity"/>
    <property type="evidence" value="ECO:0007669"/>
    <property type="project" value="UniProtKB-KW"/>
</dbReference>
<comment type="caution">
    <text evidence="2">The sequence shown here is derived from an EMBL/GenBank/DDBJ whole genome shotgun (WGS) entry which is preliminary data.</text>
</comment>
<keyword evidence="2" id="KW-0808">Transferase</keyword>
<organism evidence="2 3">
    <name type="scientific">Scopulibacillus cellulosilyticus</name>
    <dbReference type="NCBI Taxonomy" id="2665665"/>
    <lineage>
        <taxon>Bacteria</taxon>
        <taxon>Bacillati</taxon>
        <taxon>Bacillota</taxon>
        <taxon>Bacilli</taxon>
        <taxon>Bacillales</taxon>
        <taxon>Sporolactobacillaceae</taxon>
        <taxon>Scopulibacillus</taxon>
    </lineage>
</organism>
<evidence type="ECO:0000313" key="3">
    <source>
        <dbReference type="Proteomes" id="UP001596505"/>
    </source>
</evidence>
<dbReference type="Proteomes" id="UP001596505">
    <property type="component" value="Unassembled WGS sequence"/>
</dbReference>
<evidence type="ECO:0000259" key="1">
    <source>
        <dbReference type="Pfam" id="PF13524"/>
    </source>
</evidence>
<accession>A0ABW2Q061</accession>
<dbReference type="EMBL" id="JBHTCO010000020">
    <property type="protein sequence ID" value="MFC7394372.1"/>
    <property type="molecule type" value="Genomic_DNA"/>
</dbReference>
<keyword evidence="3" id="KW-1185">Reference proteome</keyword>
<sequence length="235" mass="27761">MTGLEKVNIPIGYMPHDVDDYVEIRRQYLQKSKVSLIFPLYKNNFLNLYPEFATKVRWLPHHVNTEFFRDYNLYEGIDGLLIGRVSASFYQLRKKILEKMNGHPGFKYYIHPSDQPGNPALTVPEYPRLINQSKTFFTCCSSRKYALLKYFEVLACKTLLLADTCSDLIELGFKPNVHFVEINETNFYEKFLYYINNDSERNYIAANGYNFVRNHHTTKIRAHQLLSYIQSYFQS</sequence>
<dbReference type="SUPFAM" id="SSF53756">
    <property type="entry name" value="UDP-Glycosyltransferase/glycogen phosphorylase"/>
    <property type="match status" value="1"/>
</dbReference>
<keyword evidence="2" id="KW-0328">Glycosyltransferase</keyword>
<feature type="domain" description="Spore protein YkvP/CgeB glycosyl transferase-like" evidence="1">
    <location>
        <begin position="93"/>
        <end position="226"/>
    </location>
</feature>
<reference evidence="3" key="1">
    <citation type="journal article" date="2019" name="Int. J. Syst. Evol. Microbiol.">
        <title>The Global Catalogue of Microorganisms (GCM) 10K type strain sequencing project: providing services to taxonomists for standard genome sequencing and annotation.</title>
        <authorList>
            <consortium name="The Broad Institute Genomics Platform"/>
            <consortium name="The Broad Institute Genome Sequencing Center for Infectious Disease"/>
            <person name="Wu L."/>
            <person name="Ma J."/>
        </authorList>
    </citation>
    <scope>NUCLEOTIDE SEQUENCE [LARGE SCALE GENOMIC DNA]</scope>
    <source>
        <strain evidence="3">CGMCC 1.16305</strain>
    </source>
</reference>
<evidence type="ECO:0000313" key="2">
    <source>
        <dbReference type="EMBL" id="MFC7394372.1"/>
    </source>
</evidence>
<dbReference type="EC" id="2.4.-.-" evidence="2"/>
<protein>
    <submittedName>
        <fullName evidence="2">Glycosyltransferase</fullName>
        <ecNumber evidence="2">2.4.-.-</ecNumber>
    </submittedName>
</protein>
<name>A0ABW2Q061_9BACL</name>
<proteinExistence type="predicted"/>
<gene>
    <name evidence="2" type="ORF">ACFQRG_15550</name>
</gene>